<dbReference type="AlphaFoldDB" id="A0A383A762"/>
<sequence length="119" mass="12855">SETLPKLAVMDLKGGSAGLPEDFLLSLSKVVSREAEATRGFEVISWQDIVQMLGFEGQKQALGCNEEMSCLAEIGGALGVDYVSYGSVMKVGDTFVIQMELVDMNSARNVGRVLREYDG</sequence>
<accession>A0A383A762</accession>
<reference evidence="1" key="1">
    <citation type="submission" date="2018-05" db="EMBL/GenBank/DDBJ databases">
        <authorList>
            <person name="Lanie J.A."/>
            <person name="Ng W.-L."/>
            <person name="Kazmierczak K.M."/>
            <person name="Andrzejewski T.M."/>
            <person name="Davidsen T.M."/>
            <person name="Wayne K.J."/>
            <person name="Tettelin H."/>
            <person name="Glass J.I."/>
            <person name="Rusch D."/>
            <person name="Podicherti R."/>
            <person name="Tsui H.-C.T."/>
            <person name="Winkler M.E."/>
        </authorList>
    </citation>
    <scope>NUCLEOTIDE SEQUENCE</scope>
</reference>
<dbReference type="Gene3D" id="3.40.50.10610">
    <property type="entry name" value="ABC-type transport auxiliary lipoprotein component"/>
    <property type="match status" value="1"/>
</dbReference>
<evidence type="ECO:0000313" key="1">
    <source>
        <dbReference type="EMBL" id="SVE03647.1"/>
    </source>
</evidence>
<name>A0A383A762_9ZZZZ</name>
<dbReference type="EMBL" id="UINC01189797">
    <property type="protein sequence ID" value="SVE03647.1"/>
    <property type="molecule type" value="Genomic_DNA"/>
</dbReference>
<feature type="non-terminal residue" evidence="1">
    <location>
        <position position="1"/>
    </location>
</feature>
<gene>
    <name evidence="1" type="ORF">METZ01_LOCUS456501</name>
</gene>
<organism evidence="1">
    <name type="scientific">marine metagenome</name>
    <dbReference type="NCBI Taxonomy" id="408172"/>
    <lineage>
        <taxon>unclassified sequences</taxon>
        <taxon>metagenomes</taxon>
        <taxon>ecological metagenomes</taxon>
    </lineage>
</organism>
<proteinExistence type="predicted"/>
<protein>
    <submittedName>
        <fullName evidence="1">Uncharacterized protein</fullName>
    </submittedName>
</protein>